<keyword evidence="11" id="KW-1185">Reference proteome</keyword>
<dbReference type="PANTHER" id="PTHR30450:SF1">
    <property type="entry name" value="D-METHIONINE TRANSPORT SYSTEM PERMEASE PROTEIN METI-RELATED"/>
    <property type="match status" value="1"/>
</dbReference>
<evidence type="ECO:0000259" key="9">
    <source>
        <dbReference type="PROSITE" id="PS50928"/>
    </source>
</evidence>
<comment type="subcellular location">
    <subcellularLocation>
        <location evidence="1 8">Cell membrane</location>
        <topology evidence="1 8">Multi-pass membrane protein</topology>
    </subcellularLocation>
</comment>
<dbReference type="EMBL" id="FQVG01000040">
    <property type="protein sequence ID" value="SHF18281.1"/>
    <property type="molecule type" value="Genomic_DNA"/>
</dbReference>
<dbReference type="Proteomes" id="UP000184423">
    <property type="component" value="Unassembled WGS sequence"/>
</dbReference>
<evidence type="ECO:0000313" key="11">
    <source>
        <dbReference type="Proteomes" id="UP000184423"/>
    </source>
</evidence>
<evidence type="ECO:0000256" key="1">
    <source>
        <dbReference type="ARBA" id="ARBA00004651"/>
    </source>
</evidence>
<keyword evidence="7 8" id="KW-0472">Membrane</keyword>
<evidence type="ECO:0000256" key="4">
    <source>
        <dbReference type="ARBA" id="ARBA00022475"/>
    </source>
</evidence>
<keyword evidence="4" id="KW-1003">Cell membrane</keyword>
<keyword evidence="3 8" id="KW-0813">Transport</keyword>
<reference evidence="11" key="1">
    <citation type="submission" date="2016-11" db="EMBL/GenBank/DDBJ databases">
        <authorList>
            <person name="Varghese N."/>
            <person name="Submissions S."/>
        </authorList>
    </citation>
    <scope>NUCLEOTIDE SEQUENCE [LARGE SCALE GENOMIC DNA]</scope>
    <source>
        <strain evidence="11">DSM 10124</strain>
    </source>
</reference>
<feature type="transmembrane region" description="Helical" evidence="8">
    <location>
        <begin position="145"/>
        <end position="167"/>
    </location>
</feature>
<sequence>MSEILKLVLPSFLDTLYMVVFSTLFSILLGAPLGIFLVLSDKEGLLKMPKLNSIIGSIINITRSIPFIILIILLFPLSRVIVGTTIGKEAAVVPLSIAAAPFVARVVESALKDVNKGVIEAAVSLGASTPQIVFKVLIKEALPGLILGITLTIVNIIGYSAMAGVIGGGGIGDLAVRYGYQRFRTDILIVTVIILILLVEITQRTGNYFAKKIDRR</sequence>
<name>A0A1M4ZJV7_9CLOT</name>
<dbReference type="RefSeq" id="WP_027308366.1">
    <property type="nucleotide sequence ID" value="NZ_FQVG01000040.1"/>
</dbReference>
<dbReference type="PROSITE" id="PS50928">
    <property type="entry name" value="ABC_TM1"/>
    <property type="match status" value="1"/>
</dbReference>
<feature type="domain" description="ABC transmembrane type-1" evidence="9">
    <location>
        <begin position="12"/>
        <end position="202"/>
    </location>
</feature>
<dbReference type="SUPFAM" id="SSF161098">
    <property type="entry name" value="MetI-like"/>
    <property type="match status" value="1"/>
</dbReference>
<dbReference type="Gene3D" id="1.10.3720.10">
    <property type="entry name" value="MetI-like"/>
    <property type="match status" value="1"/>
</dbReference>
<dbReference type="AlphaFoldDB" id="A0A1M4ZJV7"/>
<feature type="transmembrane region" description="Helical" evidence="8">
    <location>
        <begin position="187"/>
        <end position="206"/>
    </location>
</feature>
<evidence type="ECO:0000256" key="7">
    <source>
        <dbReference type="ARBA" id="ARBA00023136"/>
    </source>
</evidence>
<dbReference type="InterPro" id="IPR035906">
    <property type="entry name" value="MetI-like_sf"/>
</dbReference>
<evidence type="ECO:0000256" key="3">
    <source>
        <dbReference type="ARBA" id="ARBA00022448"/>
    </source>
</evidence>
<proteinExistence type="inferred from homology"/>
<feature type="transmembrane region" description="Helical" evidence="8">
    <location>
        <begin position="90"/>
        <end position="107"/>
    </location>
</feature>
<dbReference type="CDD" id="cd06261">
    <property type="entry name" value="TM_PBP2"/>
    <property type="match status" value="1"/>
</dbReference>
<dbReference type="InterPro" id="IPR051322">
    <property type="entry name" value="AA_ABC_Transporter_Permease"/>
</dbReference>
<dbReference type="GO" id="GO:0005886">
    <property type="term" value="C:plasma membrane"/>
    <property type="evidence" value="ECO:0007669"/>
    <property type="project" value="UniProtKB-SubCell"/>
</dbReference>
<evidence type="ECO:0000313" key="10">
    <source>
        <dbReference type="EMBL" id="SHF18281.1"/>
    </source>
</evidence>
<feature type="transmembrane region" description="Helical" evidence="8">
    <location>
        <begin position="51"/>
        <end position="78"/>
    </location>
</feature>
<dbReference type="Pfam" id="PF00528">
    <property type="entry name" value="BPD_transp_1"/>
    <property type="match status" value="1"/>
</dbReference>
<accession>A0A1M4ZJV7</accession>
<comment type="similarity">
    <text evidence="2">Belongs to the binding-protein-dependent transport system permease family. CysTW subfamily.</text>
</comment>
<dbReference type="GO" id="GO:0048473">
    <property type="term" value="P:D-methionine transmembrane transport"/>
    <property type="evidence" value="ECO:0007669"/>
    <property type="project" value="TreeGrafter"/>
</dbReference>
<evidence type="ECO:0000256" key="6">
    <source>
        <dbReference type="ARBA" id="ARBA00022989"/>
    </source>
</evidence>
<organism evidence="10 11">
    <name type="scientific">Caloramator proteoclasticus DSM 10124</name>
    <dbReference type="NCBI Taxonomy" id="1121262"/>
    <lineage>
        <taxon>Bacteria</taxon>
        <taxon>Bacillati</taxon>
        <taxon>Bacillota</taxon>
        <taxon>Clostridia</taxon>
        <taxon>Eubacteriales</taxon>
        <taxon>Clostridiaceae</taxon>
        <taxon>Caloramator</taxon>
    </lineage>
</organism>
<dbReference type="FunFam" id="1.10.3720.10:FF:000002">
    <property type="entry name" value="D-methionine ABC transporter permease MetI"/>
    <property type="match status" value="1"/>
</dbReference>
<keyword evidence="5 8" id="KW-0812">Transmembrane</keyword>
<keyword evidence="6 8" id="KW-1133">Transmembrane helix</keyword>
<evidence type="ECO:0000256" key="2">
    <source>
        <dbReference type="ARBA" id="ARBA00007069"/>
    </source>
</evidence>
<dbReference type="InterPro" id="IPR000515">
    <property type="entry name" value="MetI-like"/>
</dbReference>
<evidence type="ECO:0000256" key="5">
    <source>
        <dbReference type="ARBA" id="ARBA00022692"/>
    </source>
</evidence>
<protein>
    <submittedName>
        <fullName evidence="10">D-methionine transport system permease protein</fullName>
    </submittedName>
</protein>
<dbReference type="PANTHER" id="PTHR30450">
    <property type="entry name" value="ABC TRANSPORTER PERMEASE"/>
    <property type="match status" value="1"/>
</dbReference>
<feature type="transmembrane region" description="Helical" evidence="8">
    <location>
        <begin position="16"/>
        <end position="39"/>
    </location>
</feature>
<evidence type="ECO:0000256" key="8">
    <source>
        <dbReference type="RuleBase" id="RU363032"/>
    </source>
</evidence>
<gene>
    <name evidence="10" type="ORF">SAMN02746091_01941</name>
</gene>